<dbReference type="EMBL" id="CAJZBQ010000027">
    <property type="protein sequence ID" value="CAG9321068.1"/>
    <property type="molecule type" value="Genomic_DNA"/>
</dbReference>
<evidence type="ECO:0000313" key="2">
    <source>
        <dbReference type="EMBL" id="CAG9321068.1"/>
    </source>
</evidence>
<dbReference type="AlphaFoldDB" id="A0AAU9J1L3"/>
<feature type="region of interest" description="Disordered" evidence="1">
    <location>
        <begin position="1"/>
        <end position="27"/>
    </location>
</feature>
<feature type="region of interest" description="Disordered" evidence="1">
    <location>
        <begin position="652"/>
        <end position="672"/>
    </location>
</feature>
<protein>
    <submittedName>
        <fullName evidence="2">Uncharacterized protein</fullName>
    </submittedName>
</protein>
<dbReference type="Proteomes" id="UP001162131">
    <property type="component" value="Unassembled WGS sequence"/>
</dbReference>
<comment type="caution">
    <text evidence="2">The sequence shown here is derived from an EMBL/GenBank/DDBJ whole genome shotgun (WGS) entry which is preliminary data.</text>
</comment>
<accession>A0AAU9J1L3</accession>
<gene>
    <name evidence="2" type="ORF">BSTOLATCC_MIC27640</name>
</gene>
<sequence length="750" mass="86094">MENSPSPLFTPPEYNTPASEIKIETYSPEKISEKSTVRSLDGSNKILCTTADLLKSLENHNMEFDEENTFISPNNDCANIRSDSPLVEPIIDPLLTLNSEYSENASEDSSLLETKSPKIEPSVDPFVSPRKQDSDGYIDELLLTKPLYLSEKNMLLNQDIKKTGHSSLSHNSSISTRHGYDSPYVDPIVEPLLDDPLDTIKDDSSIVEPIIDPLLTLASSTSENCSVIIEPLLEPLMDTSFIEAFSENEVSFSQKKSSIDFIVAHKQDKSSLGFDGEFMLDVPSFQNFDNSTRYSLATMAFLNQVSEIISEAIRRKCNSGFKKLASPVLEKQQIQLINLKTYSRWLHLKHKSQHLTPSEKKDIKAQCLERMIMTGRINLEQRALWRWNLKSFGVKLHPPYWRSQKQCSGIELLESIVVKSGIRHFDLLKRSFLNWVNIVNFEKFLDSNAEIIEEVTDVIEEVHISKVTKNADGEIIEVEEKDLTNSRVGLALIKHALRKVINNGFYRWKMQTKLLRPVKAPTKSNALLKSVFRNLGHILTKITRKSFNGWKTNIKLEKIKKTMPKVRKEMTFQNTKNIKAIICNLQHILKVPLLQAWMKWNQEEYEFEEEEVIVQNIKVTNRSFTSFSILHKPLCVIEFEISVQTNNDFDIPSRRDSVKSSKSNPPPQETPNLYLKGEAAERMEELVPYMQTVSKKRHLLEGFMVIKWLDRSNNLHLQNLKLKAMMSRLISKEATPLKCLYSWRLNTLRS</sequence>
<name>A0AAU9J1L3_9CILI</name>
<evidence type="ECO:0000313" key="3">
    <source>
        <dbReference type="Proteomes" id="UP001162131"/>
    </source>
</evidence>
<feature type="region of interest" description="Disordered" evidence="1">
    <location>
        <begin position="105"/>
        <end position="130"/>
    </location>
</feature>
<evidence type="ECO:0000256" key="1">
    <source>
        <dbReference type="SAM" id="MobiDB-lite"/>
    </source>
</evidence>
<keyword evidence="3" id="KW-1185">Reference proteome</keyword>
<organism evidence="2 3">
    <name type="scientific">Blepharisma stoltei</name>
    <dbReference type="NCBI Taxonomy" id="1481888"/>
    <lineage>
        <taxon>Eukaryota</taxon>
        <taxon>Sar</taxon>
        <taxon>Alveolata</taxon>
        <taxon>Ciliophora</taxon>
        <taxon>Postciliodesmatophora</taxon>
        <taxon>Heterotrichea</taxon>
        <taxon>Heterotrichida</taxon>
        <taxon>Blepharismidae</taxon>
        <taxon>Blepharisma</taxon>
    </lineage>
</organism>
<reference evidence="2" key="1">
    <citation type="submission" date="2021-09" db="EMBL/GenBank/DDBJ databases">
        <authorList>
            <consortium name="AG Swart"/>
            <person name="Singh M."/>
            <person name="Singh A."/>
            <person name="Seah K."/>
            <person name="Emmerich C."/>
        </authorList>
    </citation>
    <scope>NUCLEOTIDE SEQUENCE</scope>
    <source>
        <strain evidence="2">ATCC30299</strain>
    </source>
</reference>
<proteinExistence type="predicted"/>